<evidence type="ECO:0000313" key="4">
    <source>
        <dbReference type="EMBL" id="KAK9229611.1"/>
    </source>
</evidence>
<organism evidence="4 5">
    <name type="scientific">Citrus x changshan-huyou</name>
    <dbReference type="NCBI Taxonomy" id="2935761"/>
    <lineage>
        <taxon>Eukaryota</taxon>
        <taxon>Viridiplantae</taxon>
        <taxon>Streptophyta</taxon>
        <taxon>Embryophyta</taxon>
        <taxon>Tracheophyta</taxon>
        <taxon>Spermatophyta</taxon>
        <taxon>Magnoliopsida</taxon>
        <taxon>eudicotyledons</taxon>
        <taxon>Gunneridae</taxon>
        <taxon>Pentapetalae</taxon>
        <taxon>rosids</taxon>
        <taxon>malvids</taxon>
        <taxon>Sapindales</taxon>
        <taxon>Rutaceae</taxon>
        <taxon>Aurantioideae</taxon>
        <taxon>Citrus</taxon>
    </lineage>
</organism>
<dbReference type="InterPro" id="IPR015943">
    <property type="entry name" value="WD40/YVTN_repeat-like_dom_sf"/>
</dbReference>
<evidence type="ECO:0000256" key="3">
    <source>
        <dbReference type="PROSITE-ProRule" id="PRU00221"/>
    </source>
</evidence>
<keyword evidence="5" id="KW-1185">Reference proteome</keyword>
<dbReference type="Pfam" id="PF00400">
    <property type="entry name" value="WD40"/>
    <property type="match status" value="3"/>
</dbReference>
<feature type="repeat" description="WD" evidence="3">
    <location>
        <begin position="22"/>
        <end position="56"/>
    </location>
</feature>
<gene>
    <name evidence="4" type="ORF">WN944_022574</name>
</gene>
<accession>A0AAP0N356</accession>
<evidence type="ECO:0000313" key="5">
    <source>
        <dbReference type="Proteomes" id="UP001428341"/>
    </source>
</evidence>
<proteinExistence type="predicted"/>
<dbReference type="SUPFAM" id="SSF50978">
    <property type="entry name" value="WD40 repeat-like"/>
    <property type="match status" value="1"/>
</dbReference>
<evidence type="ECO:0000256" key="1">
    <source>
        <dbReference type="ARBA" id="ARBA00022574"/>
    </source>
</evidence>
<dbReference type="AlphaFoldDB" id="A0AAP0N356"/>
<dbReference type="PANTHER" id="PTHR10971">
    <property type="entry name" value="MRNA EXPORT FACTOR AND BUB3"/>
    <property type="match status" value="1"/>
</dbReference>
<dbReference type="PROSITE" id="PS50082">
    <property type="entry name" value="WD_REPEATS_2"/>
    <property type="match status" value="2"/>
</dbReference>
<sequence length="181" mass="19997">MATFGAAAVATNQNPNNSIEVSQPPNDSVSSLCFSPKANILVATSWDNQVRCWEISRSGTGVASVPKASISHDHPVLCSTWKDDGTTVFSGGCDKQPVTVAMHDAPIKEVTWIPEMNLLATGSWDKTLKYWDTRQPNPVHTQQLPDRCYAFTVRYQLMVVGTADRNLVVFNLQNPQQLLRH</sequence>
<reference evidence="4 5" key="1">
    <citation type="submission" date="2024-05" db="EMBL/GenBank/DDBJ databases">
        <title>Haplotype-resolved chromosome-level genome assembly of Huyou (Citrus changshanensis).</title>
        <authorList>
            <person name="Miao C."/>
            <person name="Chen W."/>
            <person name="Wu Y."/>
            <person name="Wang L."/>
            <person name="Zhao S."/>
            <person name="Grierson D."/>
            <person name="Xu C."/>
            <person name="Chen K."/>
        </authorList>
    </citation>
    <scope>NUCLEOTIDE SEQUENCE [LARGE SCALE GENOMIC DNA]</scope>
    <source>
        <strain evidence="4">01-14</strain>
        <tissue evidence="4">Leaf</tissue>
    </source>
</reference>
<dbReference type="InterPro" id="IPR036322">
    <property type="entry name" value="WD40_repeat_dom_sf"/>
</dbReference>
<keyword evidence="2" id="KW-0677">Repeat</keyword>
<dbReference type="SMART" id="SM00320">
    <property type="entry name" value="WD40"/>
    <property type="match status" value="2"/>
</dbReference>
<comment type="caution">
    <text evidence="4">The sequence shown here is derived from an EMBL/GenBank/DDBJ whole genome shotgun (WGS) entry which is preliminary data.</text>
</comment>
<dbReference type="Gene3D" id="2.130.10.10">
    <property type="entry name" value="YVTN repeat-like/Quinoprotein amine dehydrogenase"/>
    <property type="match status" value="1"/>
</dbReference>
<keyword evidence="1 3" id="KW-0853">WD repeat</keyword>
<dbReference type="Proteomes" id="UP001428341">
    <property type="component" value="Unassembled WGS sequence"/>
</dbReference>
<dbReference type="InterPro" id="IPR001680">
    <property type="entry name" value="WD40_rpt"/>
</dbReference>
<protein>
    <submittedName>
        <fullName evidence="4">Uncharacterized protein</fullName>
    </submittedName>
</protein>
<feature type="repeat" description="WD" evidence="3">
    <location>
        <begin position="100"/>
        <end position="141"/>
    </location>
</feature>
<dbReference type="EMBL" id="JBCGBO010000001">
    <property type="protein sequence ID" value="KAK9229611.1"/>
    <property type="molecule type" value="Genomic_DNA"/>
</dbReference>
<evidence type="ECO:0000256" key="2">
    <source>
        <dbReference type="ARBA" id="ARBA00022737"/>
    </source>
</evidence>
<name>A0AAP0N356_9ROSI</name>
<dbReference type="PROSITE" id="PS50294">
    <property type="entry name" value="WD_REPEATS_REGION"/>
    <property type="match status" value="1"/>
</dbReference>